<proteinExistence type="predicted"/>
<dbReference type="RefSeq" id="WP_050130068.1">
    <property type="nucleotide sequence ID" value="NZ_CPZF01000001.1"/>
</dbReference>
<evidence type="ECO:0000313" key="2">
    <source>
        <dbReference type="EMBL" id="CNF11868.1"/>
    </source>
</evidence>
<evidence type="ECO:0000313" key="3">
    <source>
        <dbReference type="Proteomes" id="UP000041356"/>
    </source>
</evidence>
<gene>
    <name evidence="2" type="ORF">ERS137939_00789</name>
</gene>
<dbReference type="AlphaFoldDB" id="A0A9P1PT42"/>
<reference evidence="2 3" key="1">
    <citation type="submission" date="2015-03" db="EMBL/GenBank/DDBJ databases">
        <authorList>
            <consortium name="Pathogen Informatics"/>
            <person name="Murphy D."/>
        </authorList>
    </citation>
    <scope>NUCLEOTIDE SEQUENCE [LARGE SCALE GENOMIC DNA]</scope>
    <source>
        <strain evidence="2 3">IP27818</strain>
    </source>
</reference>
<sequence length="102" mass="11298">MKNPTMKIEITLTCFGNKSEMTAKTTSENMDNASLRTKAFFALFKQAIANKKFLEQQLKNAEKASAAAAILEVLADEEECNCTECLNKKQNNPISAVEVVIH</sequence>
<keyword evidence="1" id="KW-0175">Coiled coil</keyword>
<comment type="caution">
    <text evidence="2">The sequence shown here is derived from an EMBL/GenBank/DDBJ whole genome shotgun (WGS) entry which is preliminary data.</text>
</comment>
<organism evidence="2 3">
    <name type="scientific">Yersinia enterocolitica</name>
    <dbReference type="NCBI Taxonomy" id="630"/>
    <lineage>
        <taxon>Bacteria</taxon>
        <taxon>Pseudomonadati</taxon>
        <taxon>Pseudomonadota</taxon>
        <taxon>Gammaproteobacteria</taxon>
        <taxon>Enterobacterales</taxon>
        <taxon>Yersiniaceae</taxon>
        <taxon>Yersinia</taxon>
    </lineage>
</organism>
<dbReference type="Proteomes" id="UP000041356">
    <property type="component" value="Unassembled WGS sequence"/>
</dbReference>
<feature type="coiled-coil region" evidence="1">
    <location>
        <begin position="44"/>
        <end position="71"/>
    </location>
</feature>
<name>A0A9P1PT42_YEREN</name>
<accession>A0A9P1PT42</accession>
<protein>
    <submittedName>
        <fullName evidence="2">Uncharacterized protein</fullName>
    </submittedName>
</protein>
<evidence type="ECO:0000256" key="1">
    <source>
        <dbReference type="SAM" id="Coils"/>
    </source>
</evidence>
<dbReference type="EMBL" id="CPZF01000001">
    <property type="protein sequence ID" value="CNF11868.1"/>
    <property type="molecule type" value="Genomic_DNA"/>
</dbReference>